<dbReference type="InParanoid" id="A0A1I5RCK0"/>
<proteinExistence type="predicted"/>
<organism evidence="3 4">
    <name type="scientific">Actinomadura madurae</name>
    <dbReference type="NCBI Taxonomy" id="1993"/>
    <lineage>
        <taxon>Bacteria</taxon>
        <taxon>Bacillati</taxon>
        <taxon>Actinomycetota</taxon>
        <taxon>Actinomycetes</taxon>
        <taxon>Streptosporangiales</taxon>
        <taxon>Thermomonosporaceae</taxon>
        <taxon>Actinomadura</taxon>
    </lineage>
</organism>
<dbReference type="STRING" id="1993.SAMN04489713_11569"/>
<protein>
    <submittedName>
        <fullName evidence="3">Uncharacterized protein</fullName>
    </submittedName>
</protein>
<feature type="transmembrane region" description="Helical" evidence="1">
    <location>
        <begin position="207"/>
        <end position="230"/>
    </location>
</feature>
<name>A0A1I5RCK0_9ACTN</name>
<feature type="signal peptide" evidence="2">
    <location>
        <begin position="1"/>
        <end position="24"/>
    </location>
</feature>
<reference evidence="3 4" key="1">
    <citation type="submission" date="2016-10" db="EMBL/GenBank/DDBJ databases">
        <authorList>
            <person name="de Groot N.N."/>
        </authorList>
    </citation>
    <scope>NUCLEOTIDE SEQUENCE [LARGE SCALE GENOMIC DNA]</scope>
    <source>
        <strain evidence="3 4">DSM 43067</strain>
    </source>
</reference>
<keyword evidence="4" id="KW-1185">Reference proteome</keyword>
<dbReference type="RefSeq" id="WP_075023546.1">
    <property type="nucleotide sequence ID" value="NZ_FOVH01000015.1"/>
</dbReference>
<feature type="transmembrane region" description="Helical" evidence="1">
    <location>
        <begin position="180"/>
        <end position="201"/>
    </location>
</feature>
<dbReference type="Proteomes" id="UP000183413">
    <property type="component" value="Unassembled WGS sequence"/>
</dbReference>
<accession>A0A1I5RCK0</accession>
<keyword evidence="1" id="KW-1133">Transmembrane helix</keyword>
<evidence type="ECO:0000256" key="1">
    <source>
        <dbReference type="SAM" id="Phobius"/>
    </source>
</evidence>
<evidence type="ECO:0000256" key="2">
    <source>
        <dbReference type="SAM" id="SignalP"/>
    </source>
</evidence>
<feature type="transmembrane region" description="Helical" evidence="1">
    <location>
        <begin position="146"/>
        <end position="168"/>
    </location>
</feature>
<evidence type="ECO:0000313" key="3">
    <source>
        <dbReference type="EMBL" id="SFP56185.1"/>
    </source>
</evidence>
<feature type="chain" id="PRO_5010296979" evidence="2">
    <location>
        <begin position="25"/>
        <end position="243"/>
    </location>
</feature>
<keyword evidence="2" id="KW-0732">Signal</keyword>
<dbReference type="AlphaFoldDB" id="A0A1I5RCK0"/>
<gene>
    <name evidence="3" type="ORF">SAMN04489713_11569</name>
</gene>
<dbReference type="EMBL" id="FOVH01000015">
    <property type="protein sequence ID" value="SFP56185.1"/>
    <property type="molecule type" value="Genomic_DNA"/>
</dbReference>
<sequence>MRHSGSLGGTVATVLALLAAVAVAAITAYFVATEAPGGTRALDAYNAAPRCPAEPPAPAECRWTREFTVTGVHRTAKRGELDRAFLTDPDGVRWETSYPNSGPVLDDLGKGDRVTGTIWRGRLTEIAANGDTQDTSVAPADMRARFLIAALIVVPPALLVAAACAWRLARRGDPEATRGFAAMLGLAVTLFFAGLFTPLLASAGGENFPIMVAVWLPQAVVLTAVARIYVTRKHTLTTRTASP</sequence>
<dbReference type="eggNOG" id="ENOG50345TD">
    <property type="taxonomic scope" value="Bacteria"/>
</dbReference>
<keyword evidence="1" id="KW-0812">Transmembrane</keyword>
<evidence type="ECO:0000313" key="4">
    <source>
        <dbReference type="Proteomes" id="UP000183413"/>
    </source>
</evidence>
<keyword evidence="1" id="KW-0472">Membrane</keyword>